<keyword evidence="1" id="KW-0732">Signal</keyword>
<proteinExistence type="predicted"/>
<dbReference type="Gene3D" id="1.10.101.10">
    <property type="entry name" value="PGBD-like superfamily/PGBD"/>
    <property type="match status" value="2"/>
</dbReference>
<protein>
    <recommendedName>
        <fullName evidence="2">Peptidoglycan binding-like domain-containing protein</fullName>
    </recommendedName>
</protein>
<dbReference type="InterPro" id="IPR036365">
    <property type="entry name" value="PGBD-like_sf"/>
</dbReference>
<feature type="chain" id="PRO_5030645307" description="Peptidoglycan binding-like domain-containing protein" evidence="1">
    <location>
        <begin position="36"/>
        <end position="319"/>
    </location>
</feature>
<evidence type="ECO:0000259" key="2">
    <source>
        <dbReference type="Pfam" id="PF01471"/>
    </source>
</evidence>
<feature type="domain" description="Peptidoglycan binding-like" evidence="2">
    <location>
        <begin position="198"/>
        <end position="251"/>
    </location>
</feature>
<name>A0A7Z0IKZ0_9ACTN</name>
<dbReference type="EMBL" id="JACBZS010000001">
    <property type="protein sequence ID" value="NYI71090.1"/>
    <property type="molecule type" value="Genomic_DNA"/>
</dbReference>
<keyword evidence="4" id="KW-1185">Reference proteome</keyword>
<accession>A0A7Z0IKZ0</accession>
<dbReference type="SUPFAM" id="SSF47090">
    <property type="entry name" value="PGBD-like"/>
    <property type="match status" value="2"/>
</dbReference>
<sequence>MKNTSIRPVRGLAGLALAAGATAGLLAPLTGTAYAAPAPAAPLPAEVSCAVPAKADDNVLIKVEQALNAKKASAKVRLATYETAWVESHANNLNCGDRDSLGVFQQRPSQGWGTAEQIRDVTYATNKFLEQAIPKAASNPSWSAGRIAQAVQRSAFPDRYDEAESKARELEQRAKSLVDGDTPVSYDWKQIAYGEKSTRVKVAQYSLQQAGIKVDVDGSYGPATKAAVKTFQSRNGLTDDGIVGPATWAKLVPTLKPGAKGAAVKALQTELNAHGYSVDVDGSFGPATQKAVETFRANYKLSAGSTVDASVWKILIHFH</sequence>
<dbReference type="Pfam" id="PF01471">
    <property type="entry name" value="PG_binding_1"/>
    <property type="match status" value="2"/>
</dbReference>
<gene>
    <name evidence="3" type="ORF">GGQ54_001650</name>
</gene>
<dbReference type="Proteomes" id="UP000527616">
    <property type="component" value="Unassembled WGS sequence"/>
</dbReference>
<dbReference type="RefSeq" id="WP_179444959.1">
    <property type="nucleotide sequence ID" value="NZ_JACBZS010000001.1"/>
</dbReference>
<feature type="signal peptide" evidence="1">
    <location>
        <begin position="1"/>
        <end position="35"/>
    </location>
</feature>
<evidence type="ECO:0000256" key="1">
    <source>
        <dbReference type="SAM" id="SignalP"/>
    </source>
</evidence>
<evidence type="ECO:0000313" key="3">
    <source>
        <dbReference type="EMBL" id="NYI71090.1"/>
    </source>
</evidence>
<evidence type="ECO:0000313" key="4">
    <source>
        <dbReference type="Proteomes" id="UP000527616"/>
    </source>
</evidence>
<dbReference type="InterPro" id="IPR002477">
    <property type="entry name" value="Peptidoglycan-bd-like"/>
</dbReference>
<reference evidence="3 4" key="1">
    <citation type="submission" date="2020-07" db="EMBL/GenBank/DDBJ databases">
        <title>Sequencing the genomes of 1000 actinobacteria strains.</title>
        <authorList>
            <person name="Klenk H.-P."/>
        </authorList>
    </citation>
    <scope>NUCLEOTIDE SEQUENCE [LARGE SCALE GENOMIC DNA]</scope>
    <source>
        <strain evidence="3 4">DSM 103164</strain>
    </source>
</reference>
<organism evidence="3 4">
    <name type="scientific">Naumannella cuiyingiana</name>
    <dbReference type="NCBI Taxonomy" id="1347891"/>
    <lineage>
        <taxon>Bacteria</taxon>
        <taxon>Bacillati</taxon>
        <taxon>Actinomycetota</taxon>
        <taxon>Actinomycetes</taxon>
        <taxon>Propionibacteriales</taxon>
        <taxon>Propionibacteriaceae</taxon>
        <taxon>Naumannella</taxon>
    </lineage>
</organism>
<feature type="domain" description="Peptidoglycan binding-like" evidence="2">
    <location>
        <begin position="261"/>
        <end position="315"/>
    </location>
</feature>
<dbReference type="InterPro" id="IPR036366">
    <property type="entry name" value="PGBDSf"/>
</dbReference>
<dbReference type="AlphaFoldDB" id="A0A7Z0IKZ0"/>
<comment type="caution">
    <text evidence="3">The sequence shown here is derived from an EMBL/GenBank/DDBJ whole genome shotgun (WGS) entry which is preliminary data.</text>
</comment>